<proteinExistence type="predicted"/>
<evidence type="ECO:0000313" key="2">
    <source>
        <dbReference type="EMBL" id="SLM49611.1"/>
    </source>
</evidence>
<dbReference type="EMBL" id="LT828648">
    <property type="protein sequence ID" value="SLM49611.1"/>
    <property type="molecule type" value="Genomic_DNA"/>
</dbReference>
<keyword evidence="1" id="KW-0732">Signal</keyword>
<dbReference type="STRING" id="1325564.NSJP_3444"/>
<evidence type="ECO:0000313" key="3">
    <source>
        <dbReference type="Proteomes" id="UP000192042"/>
    </source>
</evidence>
<sequence length="397" mass="43851">MHRLVKRVILWSTLLSLTLSNLVGAAEWSILPSIGTKAYYNSNLILTPFPHEATYGYWVSPAAEFAGKTERFEASGRVAADFVSYYGGEATQFTNIFLPLTLRYKTERDVFGFTGGYTRDNTLMGELLATGVVLRFTQRDLWSANPTWTRMLTEKLSLQTAFQFADASYEDGLRLGLVDYQLLGASAGLGYQLNEQNTLQVTGSYTNFHTTNSSSPFRAYFPGVTAEFTHSFTETLTANVYGGSRYVSSTTETATDSMKSRKTIWVFGASVTQAFEHASIKVKASRDVVPSGFGLLIQTDRIGVLASYDLTETVTASFDAAGYLVSGVTDTASGGAFPGQRYAQASPRLSWKFFDWWKLEASYTYGWRDVDTFTNTATSNAAMLTLTYFPPKLAMSN</sequence>
<dbReference type="KEGG" id="nja:NSJP_3444"/>
<organism evidence="2 3">
    <name type="scientific">Nitrospira japonica</name>
    <dbReference type="NCBI Taxonomy" id="1325564"/>
    <lineage>
        <taxon>Bacteria</taxon>
        <taxon>Pseudomonadati</taxon>
        <taxon>Nitrospirota</taxon>
        <taxon>Nitrospiria</taxon>
        <taxon>Nitrospirales</taxon>
        <taxon>Nitrospiraceae</taxon>
        <taxon>Nitrospira</taxon>
    </lineage>
</organism>
<dbReference type="Proteomes" id="UP000192042">
    <property type="component" value="Chromosome I"/>
</dbReference>
<keyword evidence="3" id="KW-1185">Reference proteome</keyword>
<evidence type="ECO:0000256" key="1">
    <source>
        <dbReference type="SAM" id="SignalP"/>
    </source>
</evidence>
<name>A0A1W1I9L0_9BACT</name>
<protein>
    <recommendedName>
        <fullName evidence="4">Outer membrane beta-barrel protein</fullName>
    </recommendedName>
</protein>
<evidence type="ECO:0008006" key="4">
    <source>
        <dbReference type="Google" id="ProtNLM"/>
    </source>
</evidence>
<feature type="chain" id="PRO_5012235638" description="Outer membrane beta-barrel protein" evidence="1">
    <location>
        <begin position="26"/>
        <end position="397"/>
    </location>
</feature>
<gene>
    <name evidence="2" type="ORF">NSJP_3444</name>
</gene>
<reference evidence="2 3" key="1">
    <citation type="submission" date="2017-03" db="EMBL/GenBank/DDBJ databases">
        <authorList>
            <person name="Afonso C.L."/>
            <person name="Miller P.J."/>
            <person name="Scott M.A."/>
            <person name="Spackman E."/>
            <person name="Goraichik I."/>
            <person name="Dimitrov K.M."/>
            <person name="Suarez D.L."/>
            <person name="Swayne D.E."/>
        </authorList>
    </citation>
    <scope>NUCLEOTIDE SEQUENCE [LARGE SCALE GENOMIC DNA]</scope>
    <source>
        <strain evidence="2">Genome sequencing of Nitrospira japonica strain NJ11</strain>
    </source>
</reference>
<dbReference type="AlphaFoldDB" id="A0A1W1I9L0"/>
<feature type="signal peptide" evidence="1">
    <location>
        <begin position="1"/>
        <end position="25"/>
    </location>
</feature>
<accession>A0A1W1I9L0</accession>